<gene>
    <name evidence="8" type="ORF">Sradi_5401800</name>
</gene>
<reference evidence="8" key="2">
    <citation type="journal article" date="2024" name="Plant">
        <title>Genomic evolution and insights into agronomic trait innovations of Sesamum species.</title>
        <authorList>
            <person name="Miao H."/>
            <person name="Wang L."/>
            <person name="Qu L."/>
            <person name="Liu H."/>
            <person name="Sun Y."/>
            <person name="Le M."/>
            <person name="Wang Q."/>
            <person name="Wei S."/>
            <person name="Zheng Y."/>
            <person name="Lin W."/>
            <person name="Duan Y."/>
            <person name="Cao H."/>
            <person name="Xiong S."/>
            <person name="Wang X."/>
            <person name="Wei L."/>
            <person name="Li C."/>
            <person name="Ma Q."/>
            <person name="Ju M."/>
            <person name="Zhao R."/>
            <person name="Li G."/>
            <person name="Mu C."/>
            <person name="Tian Q."/>
            <person name="Mei H."/>
            <person name="Zhang T."/>
            <person name="Gao T."/>
            <person name="Zhang H."/>
        </authorList>
    </citation>
    <scope>NUCLEOTIDE SEQUENCE</scope>
    <source>
        <strain evidence="8">G02</strain>
    </source>
</reference>
<dbReference type="PROSITE" id="PS51152">
    <property type="entry name" value="NFYA_HAP2_2"/>
    <property type="match status" value="1"/>
</dbReference>
<dbReference type="PANTHER" id="PTHR12632">
    <property type="entry name" value="TRANSCRIPTION FACTOR NF-Y ALPHA-RELATED"/>
    <property type="match status" value="1"/>
</dbReference>
<dbReference type="Pfam" id="PF02045">
    <property type="entry name" value="CBFB_NFYA"/>
    <property type="match status" value="1"/>
</dbReference>
<evidence type="ECO:0000313" key="8">
    <source>
        <dbReference type="EMBL" id="KAL0321403.1"/>
    </source>
</evidence>
<dbReference type="EMBL" id="JACGWJ010000024">
    <property type="protein sequence ID" value="KAL0321403.1"/>
    <property type="molecule type" value="Genomic_DNA"/>
</dbReference>
<proteinExistence type="inferred from homology"/>
<dbReference type="GO" id="GO:0005634">
    <property type="term" value="C:nucleus"/>
    <property type="evidence" value="ECO:0007669"/>
    <property type="project" value="UniProtKB-SubCell"/>
</dbReference>
<organism evidence="8">
    <name type="scientific">Sesamum radiatum</name>
    <name type="common">Black benniseed</name>
    <dbReference type="NCBI Taxonomy" id="300843"/>
    <lineage>
        <taxon>Eukaryota</taxon>
        <taxon>Viridiplantae</taxon>
        <taxon>Streptophyta</taxon>
        <taxon>Embryophyta</taxon>
        <taxon>Tracheophyta</taxon>
        <taxon>Spermatophyta</taxon>
        <taxon>Magnoliopsida</taxon>
        <taxon>eudicotyledons</taxon>
        <taxon>Gunneridae</taxon>
        <taxon>Pentapetalae</taxon>
        <taxon>asterids</taxon>
        <taxon>lamiids</taxon>
        <taxon>Lamiales</taxon>
        <taxon>Pedaliaceae</taxon>
        <taxon>Sesamum</taxon>
    </lineage>
</organism>
<comment type="caution">
    <text evidence="8">The sequence shown here is derived from an EMBL/GenBank/DDBJ whole genome shotgun (WGS) entry which is preliminary data.</text>
</comment>
<keyword evidence="5 6" id="KW-0539">Nucleus</keyword>
<feature type="region of interest" description="Disordered" evidence="7">
    <location>
        <begin position="214"/>
        <end position="256"/>
    </location>
</feature>
<evidence type="ECO:0000256" key="6">
    <source>
        <dbReference type="RuleBase" id="RU367155"/>
    </source>
</evidence>
<dbReference type="Gene3D" id="6.10.250.2430">
    <property type="match status" value="1"/>
</dbReference>
<accession>A0AAW2LRT4</accession>
<evidence type="ECO:0000256" key="5">
    <source>
        <dbReference type="ARBA" id="ARBA00023242"/>
    </source>
</evidence>
<comment type="similarity">
    <text evidence="6">Belongs to the NFYA/HAP2 subunit family.</text>
</comment>
<feature type="region of interest" description="Disordered" evidence="7">
    <location>
        <begin position="16"/>
        <end position="39"/>
    </location>
</feature>
<protein>
    <recommendedName>
        <fullName evidence="6">Nuclear transcription factor Y subunit</fullName>
    </recommendedName>
</protein>
<dbReference type="GO" id="GO:0003677">
    <property type="term" value="F:DNA binding"/>
    <property type="evidence" value="ECO:0007669"/>
    <property type="project" value="UniProtKB-KW"/>
</dbReference>
<evidence type="ECO:0000256" key="1">
    <source>
        <dbReference type="ARBA" id="ARBA00004123"/>
    </source>
</evidence>
<keyword evidence="3 6" id="KW-0238">DNA-binding</keyword>
<evidence type="ECO:0000256" key="2">
    <source>
        <dbReference type="ARBA" id="ARBA00023015"/>
    </source>
</evidence>
<keyword evidence="2 6" id="KW-0805">Transcription regulation</keyword>
<reference evidence="8" key="1">
    <citation type="submission" date="2020-06" db="EMBL/GenBank/DDBJ databases">
        <authorList>
            <person name="Li T."/>
            <person name="Hu X."/>
            <person name="Zhang T."/>
            <person name="Song X."/>
            <person name="Zhang H."/>
            <person name="Dai N."/>
            <person name="Sheng W."/>
            <person name="Hou X."/>
            <person name="Wei L."/>
        </authorList>
    </citation>
    <scope>NUCLEOTIDE SEQUENCE</scope>
    <source>
        <strain evidence="8">G02</strain>
        <tissue evidence="8">Leaf</tissue>
    </source>
</reference>
<dbReference type="AlphaFoldDB" id="A0AAW2LRT4"/>
<sequence length="256" mass="29011">MKFRFLHCQFINERLSDNSETDEQHKGRESQDLSASPSYGMSHPGIALPMMHYVASSQLGLGNAQTANPYPDPYYRSIFAPCDTQPYPWQPYAPQTMLMGIQQAGLLCLLTQLRSLSLSMQNNIMASCGDDNHVQRQGQNINLLNLERSCTKSVQLSSHQEEDTITILPYNILVVVVENLLNVFEIRDKGTQRQKQPPYLHKSRHLHAMKRAIGMGGRFQKKNENQQRDVESSDKSQAHFNQNRDNDDLGSSESAS</sequence>
<feature type="compositionally biased region" description="Basic and acidic residues" evidence="7">
    <location>
        <begin position="221"/>
        <end position="247"/>
    </location>
</feature>
<comment type="subcellular location">
    <subcellularLocation>
        <location evidence="1 6">Nucleus</location>
    </subcellularLocation>
</comment>
<evidence type="ECO:0000256" key="4">
    <source>
        <dbReference type="ARBA" id="ARBA00023163"/>
    </source>
</evidence>
<dbReference type="InterPro" id="IPR001289">
    <property type="entry name" value="NFYA"/>
</dbReference>
<evidence type="ECO:0000256" key="7">
    <source>
        <dbReference type="SAM" id="MobiDB-lite"/>
    </source>
</evidence>
<dbReference type="SMART" id="SM00521">
    <property type="entry name" value="CBF"/>
    <property type="match status" value="1"/>
</dbReference>
<name>A0AAW2LRT4_SESRA</name>
<feature type="compositionally biased region" description="Basic and acidic residues" evidence="7">
    <location>
        <begin position="16"/>
        <end position="31"/>
    </location>
</feature>
<comment type="subunit">
    <text evidence="6">Heterotrimer.</text>
</comment>
<keyword evidence="4 6" id="KW-0804">Transcription</keyword>
<dbReference type="GO" id="GO:0003700">
    <property type="term" value="F:DNA-binding transcription factor activity"/>
    <property type="evidence" value="ECO:0007669"/>
    <property type="project" value="UniProtKB-UniRule"/>
</dbReference>
<comment type="function">
    <text evidence="6">Component of the sequence-specific heterotrimeric transcription factor (NF-Y) which specifically recognizes a 5'-CCAAT-3' box motif found in the promoters of its target genes.</text>
</comment>
<evidence type="ECO:0000256" key="3">
    <source>
        <dbReference type="ARBA" id="ARBA00023125"/>
    </source>
</evidence>